<name>A0A7X3K162_9BACL</name>
<dbReference type="InterPro" id="IPR005163">
    <property type="entry name" value="Tri_helical_YiiM-like"/>
</dbReference>
<evidence type="ECO:0000259" key="1">
    <source>
        <dbReference type="PROSITE" id="PS51340"/>
    </source>
</evidence>
<evidence type="ECO:0000313" key="2">
    <source>
        <dbReference type="EMBL" id="MVP01822.1"/>
    </source>
</evidence>
<dbReference type="InterPro" id="IPR011037">
    <property type="entry name" value="Pyrv_Knase-like_insert_dom_sf"/>
</dbReference>
<comment type="caution">
    <text evidence="2">The sequence shown here is derived from an EMBL/GenBank/DDBJ whole genome shotgun (WGS) entry which is preliminary data.</text>
</comment>
<dbReference type="GO" id="GO:0030170">
    <property type="term" value="F:pyridoxal phosphate binding"/>
    <property type="evidence" value="ECO:0007669"/>
    <property type="project" value="InterPro"/>
</dbReference>
<protein>
    <submittedName>
        <fullName evidence="2">MOSC domain-containing protein</fullName>
    </submittedName>
</protein>
<dbReference type="PANTHER" id="PTHR30212:SF4">
    <property type="entry name" value="MOSC DOMAIN-CONTAINING PROTEIN"/>
    <property type="match status" value="1"/>
</dbReference>
<dbReference type="GO" id="GO:0003824">
    <property type="term" value="F:catalytic activity"/>
    <property type="evidence" value="ECO:0007669"/>
    <property type="project" value="InterPro"/>
</dbReference>
<organism evidence="2 3">
    <name type="scientific">Paenibacillus lutrae</name>
    <dbReference type="NCBI Taxonomy" id="2078573"/>
    <lineage>
        <taxon>Bacteria</taxon>
        <taxon>Bacillati</taxon>
        <taxon>Bacillota</taxon>
        <taxon>Bacilli</taxon>
        <taxon>Bacillales</taxon>
        <taxon>Paenibacillaceae</taxon>
        <taxon>Paenibacillus</taxon>
    </lineage>
</organism>
<dbReference type="InterPro" id="IPR005302">
    <property type="entry name" value="MoCF_Sase_C"/>
</dbReference>
<gene>
    <name evidence="2" type="ORF">EDM21_20205</name>
</gene>
<reference evidence="2 3" key="1">
    <citation type="journal article" date="2019" name="Microorganisms">
        <title>Paenibacillus lutrae sp. nov., A Chitinolytic Species Isolated from A River Otter in Castril Natural Park, Granada, Spain.</title>
        <authorList>
            <person name="Rodriguez M."/>
            <person name="Reina J.C."/>
            <person name="Bejar V."/>
            <person name="Llamas I."/>
        </authorList>
    </citation>
    <scope>NUCLEOTIDE SEQUENCE [LARGE SCALE GENOMIC DNA]</scope>
    <source>
        <strain evidence="2 3">N10</strain>
    </source>
</reference>
<dbReference type="Pfam" id="PF03475">
    <property type="entry name" value="YiiM_3-alpha"/>
    <property type="match status" value="1"/>
</dbReference>
<feature type="domain" description="MOSC" evidence="1">
    <location>
        <begin position="30"/>
        <end position="163"/>
    </location>
</feature>
<proteinExistence type="predicted"/>
<dbReference type="InterPro" id="IPR052353">
    <property type="entry name" value="Benzoxazolinone_Detox_Enz"/>
</dbReference>
<accession>A0A7X3K162</accession>
<dbReference type="Proteomes" id="UP000490800">
    <property type="component" value="Unassembled WGS sequence"/>
</dbReference>
<dbReference type="RefSeq" id="WP_157338244.1">
    <property type="nucleotide sequence ID" value="NZ_RHLK01000015.1"/>
</dbReference>
<dbReference type="AlphaFoldDB" id="A0A7X3K162"/>
<dbReference type="PROSITE" id="PS51340">
    <property type="entry name" value="MOSC"/>
    <property type="match status" value="1"/>
</dbReference>
<dbReference type="OrthoDB" id="9786134at2"/>
<sequence>MSPKIVSVNVGKPKTVLYRDKHLETGIYKNPVSIPLYLSKVQLDGDGQADLAVHGGPDKALCVYSTDHYSYWEELLGPLSFGAFGENISVEGLTEKDTCIGDIYELGEALVQVSQPRRPCFKLGYLHDNPKLPLIVQETGYTGFYLRVLREGWIPVQPAFTLVERHSQGLSVDFVNRCKYSKTDNFEDYRTILSNEALAESWRGSFEKKLAEADQTVSANADRGQG</sequence>
<dbReference type="PANTHER" id="PTHR30212">
    <property type="entry name" value="PROTEIN YIIM"/>
    <property type="match status" value="1"/>
</dbReference>
<evidence type="ECO:0000313" key="3">
    <source>
        <dbReference type="Proteomes" id="UP000490800"/>
    </source>
</evidence>
<dbReference type="SUPFAM" id="SSF50800">
    <property type="entry name" value="PK beta-barrel domain-like"/>
    <property type="match status" value="1"/>
</dbReference>
<dbReference type="Pfam" id="PF03473">
    <property type="entry name" value="MOSC"/>
    <property type="match status" value="1"/>
</dbReference>
<keyword evidence="3" id="KW-1185">Reference proteome</keyword>
<dbReference type="Gene3D" id="2.40.33.20">
    <property type="entry name" value="PK beta-barrel domain-like"/>
    <property type="match status" value="1"/>
</dbReference>
<dbReference type="GO" id="GO:0030151">
    <property type="term" value="F:molybdenum ion binding"/>
    <property type="evidence" value="ECO:0007669"/>
    <property type="project" value="InterPro"/>
</dbReference>
<dbReference type="EMBL" id="RHLK01000015">
    <property type="protein sequence ID" value="MVP01822.1"/>
    <property type="molecule type" value="Genomic_DNA"/>
</dbReference>